<evidence type="ECO:0000256" key="2">
    <source>
        <dbReference type="SAM" id="MobiDB-lite"/>
    </source>
</evidence>
<feature type="compositionally biased region" description="Basic and acidic residues" evidence="2">
    <location>
        <begin position="432"/>
        <end position="450"/>
    </location>
</feature>
<evidence type="ECO:0000256" key="1">
    <source>
        <dbReference type="ARBA" id="ARBA00022801"/>
    </source>
</evidence>
<accession>A0A3A1WQM9</accession>
<dbReference type="SUPFAM" id="SSF53474">
    <property type="entry name" value="alpha/beta-Hydrolases"/>
    <property type="match status" value="1"/>
</dbReference>
<dbReference type="OrthoDB" id="9780765at2"/>
<protein>
    <submittedName>
        <fullName evidence="4">Alpha/beta fold hydrolase</fullName>
    </submittedName>
</protein>
<dbReference type="Proteomes" id="UP000265750">
    <property type="component" value="Unassembled WGS sequence"/>
</dbReference>
<dbReference type="Pfam" id="PF12697">
    <property type="entry name" value="Abhydrolase_6"/>
    <property type="match status" value="1"/>
</dbReference>
<comment type="caution">
    <text evidence="4">The sequence shown here is derived from an EMBL/GenBank/DDBJ whole genome shotgun (WGS) entry which is preliminary data.</text>
</comment>
<evidence type="ECO:0000313" key="5">
    <source>
        <dbReference type="Proteomes" id="UP000265750"/>
    </source>
</evidence>
<dbReference type="Gene3D" id="3.40.50.1820">
    <property type="entry name" value="alpha/beta hydrolase"/>
    <property type="match status" value="1"/>
</dbReference>
<dbReference type="Pfam" id="PF13618">
    <property type="entry name" value="Gluconate_2-dh3"/>
    <property type="match status" value="1"/>
</dbReference>
<name>A0A3A1WQM9_9HYPH</name>
<dbReference type="GO" id="GO:0016787">
    <property type="term" value="F:hydrolase activity"/>
    <property type="evidence" value="ECO:0007669"/>
    <property type="project" value="UniProtKB-KW"/>
</dbReference>
<dbReference type="GO" id="GO:0016020">
    <property type="term" value="C:membrane"/>
    <property type="evidence" value="ECO:0007669"/>
    <property type="project" value="TreeGrafter"/>
</dbReference>
<dbReference type="RefSeq" id="WP_119538599.1">
    <property type="nucleotide sequence ID" value="NZ_QYRN01000002.1"/>
</dbReference>
<dbReference type="InterPro" id="IPR000639">
    <property type="entry name" value="Epox_hydrolase-like"/>
</dbReference>
<organism evidence="4 5">
    <name type="scientific">Aureimonas flava</name>
    <dbReference type="NCBI Taxonomy" id="2320271"/>
    <lineage>
        <taxon>Bacteria</taxon>
        <taxon>Pseudomonadati</taxon>
        <taxon>Pseudomonadota</taxon>
        <taxon>Alphaproteobacteria</taxon>
        <taxon>Hyphomicrobiales</taxon>
        <taxon>Aurantimonadaceae</taxon>
        <taxon>Aureimonas</taxon>
    </lineage>
</organism>
<dbReference type="PRINTS" id="PR00412">
    <property type="entry name" value="EPOXHYDRLASE"/>
</dbReference>
<proteinExistence type="predicted"/>
<dbReference type="InterPro" id="IPR050266">
    <property type="entry name" value="AB_hydrolase_sf"/>
</dbReference>
<feature type="domain" description="AB hydrolase-1" evidence="3">
    <location>
        <begin position="13"/>
        <end position="250"/>
    </location>
</feature>
<dbReference type="InterPro" id="IPR029058">
    <property type="entry name" value="AB_hydrolase_fold"/>
</dbReference>
<dbReference type="InterPro" id="IPR027056">
    <property type="entry name" value="Gluconate_2DH_su3"/>
</dbReference>
<reference evidence="5" key="1">
    <citation type="submission" date="2018-09" db="EMBL/GenBank/DDBJ databases">
        <authorList>
            <person name="Tuo L."/>
        </authorList>
    </citation>
    <scope>NUCLEOTIDE SEQUENCE [LARGE SCALE GENOMIC DNA]</scope>
    <source>
        <strain evidence="5">M2BS4Y-1</strain>
    </source>
</reference>
<keyword evidence="5" id="KW-1185">Reference proteome</keyword>
<dbReference type="PANTHER" id="PTHR43798:SF31">
    <property type="entry name" value="AB HYDROLASE SUPERFAMILY PROTEIN YCLE"/>
    <property type="match status" value="1"/>
</dbReference>
<evidence type="ECO:0000259" key="3">
    <source>
        <dbReference type="Pfam" id="PF12697"/>
    </source>
</evidence>
<evidence type="ECO:0000313" key="4">
    <source>
        <dbReference type="EMBL" id="RIY02520.1"/>
    </source>
</evidence>
<dbReference type="InterPro" id="IPR000073">
    <property type="entry name" value="AB_hydrolase_1"/>
</dbReference>
<dbReference type="EMBL" id="QYRN01000002">
    <property type="protein sequence ID" value="RIY02520.1"/>
    <property type="molecule type" value="Genomic_DNA"/>
</dbReference>
<keyword evidence="1 4" id="KW-0378">Hydrolase</keyword>
<feature type="region of interest" description="Disordered" evidence="2">
    <location>
        <begin position="432"/>
        <end position="458"/>
    </location>
</feature>
<dbReference type="PANTHER" id="PTHR43798">
    <property type="entry name" value="MONOACYLGLYCEROL LIPASE"/>
    <property type="match status" value="1"/>
</dbReference>
<dbReference type="AlphaFoldDB" id="A0A3A1WQM9"/>
<gene>
    <name evidence="4" type="ORF">D3218_03880</name>
</gene>
<sequence>MSPAPCAPERPALVFLHALGSSRRAFDDVAGRLADRFEVIGVDLPGFGDASPAAGTGVERMVEHVVRDIRDRLPSRWLLAGHSMGGKVASVLAARVLSGHEPLFGLAGIVLLAASPPGPEPMDEARREDMLSWVRDGRPLGPDTARRFIDANVGAPLHEAADARMREDLSRTAPEAWAAWLERGSREDWSGTVGASPLPALVLAGGADGDLGPDGQRRTNMPAYPRGTLEVLEGAGHLLPLERAEAVAEAIERFWDERAGQGPAVPPDYVRLIASPRVSARTRAIFAARILASDPVPPGGFLGDAQRATLRALAERVVPQDGPPIDLAARVEEEVARGRGDGWRPAVLPPDREAYARALDAIDGLAALAPAERDARIAAVAEGRFREGDGALTAEQMAAWFEDARTDLVRQWLAHPATMARIGFDGFANGGDGERKEGYDRLGADEREAWEPVTETVR</sequence>